<evidence type="ECO:0000313" key="7">
    <source>
        <dbReference type="EMBL" id="KAE9247039.1"/>
    </source>
</evidence>
<dbReference type="EMBL" id="QXGE01000157">
    <property type="protein sequence ID" value="KAE9322205.1"/>
    <property type="molecule type" value="Genomic_DNA"/>
</dbReference>
<evidence type="ECO:0000313" key="11">
    <source>
        <dbReference type="Proteomes" id="UP000429523"/>
    </source>
</evidence>
<evidence type="ECO:0000313" key="9">
    <source>
        <dbReference type="EMBL" id="KAE9322205.1"/>
    </source>
</evidence>
<dbReference type="EMBL" id="QXGD01000112">
    <property type="protein sequence ID" value="KAE9252478.1"/>
    <property type="molecule type" value="Genomic_DNA"/>
</dbReference>
<evidence type="ECO:0000313" key="16">
    <source>
        <dbReference type="Proteomes" id="UP000441208"/>
    </source>
</evidence>
<dbReference type="Proteomes" id="UP000429523">
    <property type="component" value="Unassembled WGS sequence"/>
</dbReference>
<evidence type="ECO:0000313" key="5">
    <source>
        <dbReference type="EMBL" id="KAE9151363.1"/>
    </source>
</evidence>
<evidence type="ECO:0000313" key="12">
    <source>
        <dbReference type="Proteomes" id="UP000433483"/>
    </source>
</evidence>
<dbReference type="EMBL" id="QXGF01000191">
    <property type="protein sequence ID" value="KAE8944692.1"/>
    <property type="molecule type" value="Genomic_DNA"/>
</dbReference>
<dbReference type="Proteomes" id="UP000433483">
    <property type="component" value="Unassembled WGS sequence"/>
</dbReference>
<dbReference type="Proteomes" id="UP000441208">
    <property type="component" value="Unassembled WGS sequence"/>
</dbReference>
<dbReference type="EMBL" id="QXGB01000178">
    <property type="protein sequence ID" value="KAE9226226.1"/>
    <property type="molecule type" value="Genomic_DNA"/>
</dbReference>
<evidence type="ECO:0000313" key="15">
    <source>
        <dbReference type="Proteomes" id="UP000440732"/>
    </source>
</evidence>
<organism evidence="2 17">
    <name type="scientific">Phytophthora fragariae</name>
    <dbReference type="NCBI Taxonomy" id="53985"/>
    <lineage>
        <taxon>Eukaryota</taxon>
        <taxon>Sar</taxon>
        <taxon>Stramenopiles</taxon>
        <taxon>Oomycota</taxon>
        <taxon>Peronosporomycetes</taxon>
        <taxon>Peronosporales</taxon>
        <taxon>Peronosporaceae</taxon>
        <taxon>Phytophthora</taxon>
    </lineage>
</organism>
<keyword evidence="12" id="KW-1185">Reference proteome</keyword>
<evidence type="ECO:0000313" key="3">
    <source>
        <dbReference type="EMBL" id="KAE9128079.1"/>
    </source>
</evidence>
<dbReference type="EMBL" id="QXGA01000150">
    <property type="protein sequence ID" value="KAE9151363.1"/>
    <property type="molecule type" value="Genomic_DNA"/>
</dbReference>
<dbReference type="Proteomes" id="UP000440367">
    <property type="component" value="Unassembled WGS sequence"/>
</dbReference>
<gene>
    <name evidence="9" type="ORF">PF001_g4521</name>
    <name evidence="8" type="ORF">PF002_g3824</name>
    <name evidence="7" type="ORF">PF004_g4522</name>
    <name evidence="6" type="ORF">PF005_g5217</name>
    <name evidence="5" type="ORF">PF006_g4341</name>
    <name evidence="4" type="ORF">PF007_g4975</name>
    <name evidence="10" type="ORF">PF008_g5325</name>
    <name evidence="1" type="ORF">PF009_g5630</name>
    <name evidence="3" type="ORF">PF010_g4649</name>
    <name evidence="2" type="ORF">PF011_g4221</name>
</gene>
<evidence type="ECO:0000313" key="8">
    <source>
        <dbReference type="EMBL" id="KAE9252478.1"/>
    </source>
</evidence>
<proteinExistence type="predicted"/>
<evidence type="ECO:0000313" key="10">
    <source>
        <dbReference type="EMBL" id="KAE9352757.1"/>
    </source>
</evidence>
<dbReference type="EMBL" id="QXFW01000150">
    <property type="protein sequence ID" value="KAE9022949.1"/>
    <property type="molecule type" value="Genomic_DNA"/>
</dbReference>
<dbReference type="Proteomes" id="UP000476176">
    <property type="component" value="Unassembled WGS sequence"/>
</dbReference>
<protein>
    <submittedName>
        <fullName evidence="2">Uncharacterized protein</fullName>
    </submittedName>
</protein>
<reference evidence="17 18" key="1">
    <citation type="submission" date="2018-09" db="EMBL/GenBank/DDBJ databases">
        <title>Genomic investigation of the strawberry pathogen Phytophthora fragariae indicates pathogenicity is determined by transcriptional variation in three key races.</title>
        <authorList>
            <person name="Adams T.M."/>
            <person name="Armitage A.D."/>
            <person name="Sobczyk M.K."/>
            <person name="Bates H.J."/>
            <person name="Dunwell J.M."/>
            <person name="Nellist C.F."/>
            <person name="Harrison R.J."/>
        </authorList>
    </citation>
    <scope>NUCLEOTIDE SEQUENCE [LARGE SCALE GENOMIC DNA]</scope>
    <source>
        <strain evidence="9 13">A4</strain>
        <strain evidence="8 14">BC-1</strain>
        <strain evidence="7 18">BC-23</strain>
        <strain evidence="6 12">NOV-27</strain>
        <strain evidence="5 15">NOV-5</strain>
        <strain evidence="4 16">NOV-71</strain>
        <strain evidence="10 19">NOV-77</strain>
        <strain evidence="1 11">NOV-9</strain>
        <strain evidence="3 20">ONT-3</strain>
        <strain evidence="2 17">SCRP245</strain>
    </source>
</reference>
<comment type="caution">
    <text evidence="2">The sequence shown here is derived from an EMBL/GenBank/DDBJ whole genome shotgun (WGS) entry which is preliminary data.</text>
</comment>
<dbReference type="Proteomes" id="UP000488956">
    <property type="component" value="Unassembled WGS sequence"/>
</dbReference>
<evidence type="ECO:0000313" key="4">
    <source>
        <dbReference type="EMBL" id="KAE9129254.1"/>
    </source>
</evidence>
<evidence type="ECO:0000313" key="1">
    <source>
        <dbReference type="EMBL" id="KAE8944692.1"/>
    </source>
</evidence>
<evidence type="ECO:0000313" key="19">
    <source>
        <dbReference type="Proteomes" id="UP000486351"/>
    </source>
</evidence>
<evidence type="ECO:0000313" key="18">
    <source>
        <dbReference type="Proteomes" id="UP000476176"/>
    </source>
</evidence>
<dbReference type="AlphaFoldDB" id="A0A6A3LUJ4"/>
<dbReference type="EMBL" id="QXFZ01000167">
    <property type="protein sequence ID" value="KAE9129254.1"/>
    <property type="molecule type" value="Genomic_DNA"/>
</dbReference>
<evidence type="ECO:0000313" key="20">
    <source>
        <dbReference type="Proteomes" id="UP000488956"/>
    </source>
</evidence>
<evidence type="ECO:0000313" key="13">
    <source>
        <dbReference type="Proteomes" id="UP000437068"/>
    </source>
</evidence>
<dbReference type="EMBL" id="QXFY01000194">
    <property type="protein sequence ID" value="KAE9352757.1"/>
    <property type="molecule type" value="Genomic_DNA"/>
</dbReference>
<evidence type="ECO:0000313" key="2">
    <source>
        <dbReference type="EMBL" id="KAE9022949.1"/>
    </source>
</evidence>
<evidence type="ECO:0000313" key="14">
    <source>
        <dbReference type="Proteomes" id="UP000440367"/>
    </source>
</evidence>
<sequence length="38" mass="4452">MFLDRKAAHLEMLLKDMNETEIEGNCEVAPSQKTRVFR</sequence>
<name>A0A6A3LUJ4_9STRA</name>
<dbReference type="Proteomes" id="UP000486351">
    <property type="component" value="Unassembled WGS sequence"/>
</dbReference>
<dbReference type="Proteomes" id="UP000460718">
    <property type="component" value="Unassembled WGS sequence"/>
</dbReference>
<accession>A0A6A3LUJ4</accession>
<dbReference type="EMBL" id="QXFX01000164">
    <property type="protein sequence ID" value="KAE9128079.1"/>
    <property type="molecule type" value="Genomic_DNA"/>
</dbReference>
<evidence type="ECO:0000313" key="17">
    <source>
        <dbReference type="Proteomes" id="UP000460718"/>
    </source>
</evidence>
<dbReference type="Proteomes" id="UP000437068">
    <property type="component" value="Unassembled WGS sequence"/>
</dbReference>
<dbReference type="Proteomes" id="UP000440732">
    <property type="component" value="Unassembled WGS sequence"/>
</dbReference>
<dbReference type="EMBL" id="QXGC01000157">
    <property type="protein sequence ID" value="KAE9247039.1"/>
    <property type="molecule type" value="Genomic_DNA"/>
</dbReference>
<evidence type="ECO:0000313" key="6">
    <source>
        <dbReference type="EMBL" id="KAE9226226.1"/>
    </source>
</evidence>